<dbReference type="EC" id="3.2.1.52" evidence="3"/>
<comment type="caution">
    <text evidence="7">The sequence shown here is derived from an EMBL/GenBank/DDBJ whole genome shotgun (WGS) entry which is preliminary data.</text>
</comment>
<keyword evidence="5" id="KW-0472">Membrane</keyword>
<dbReference type="Proteomes" id="UP001187531">
    <property type="component" value="Unassembled WGS sequence"/>
</dbReference>
<dbReference type="Gene3D" id="3.20.20.80">
    <property type="entry name" value="Glycosidases"/>
    <property type="match status" value="1"/>
</dbReference>
<evidence type="ECO:0000313" key="7">
    <source>
        <dbReference type="EMBL" id="KAK2709765.1"/>
    </source>
</evidence>
<keyword evidence="4" id="KW-0378">Hydrolase</keyword>
<feature type="transmembrane region" description="Helical" evidence="5">
    <location>
        <begin position="14"/>
        <end position="33"/>
    </location>
</feature>
<dbReference type="PANTHER" id="PTHR21040:SF13">
    <property type="entry name" value="BETA-N-ACETYLHEXOSAMINIDASE"/>
    <property type="match status" value="1"/>
</dbReference>
<proteinExistence type="inferred from homology"/>
<comment type="catalytic activity">
    <reaction evidence="1">
        <text>Hydrolysis of terminal non-reducing N-acetyl-D-hexosamine residues in N-acetyl-beta-D-hexosaminides.</text>
        <dbReference type="EC" id="3.2.1.52"/>
    </reaction>
</comment>
<keyword evidence="5" id="KW-1133">Transmembrane helix</keyword>
<keyword evidence="8" id="KW-1185">Reference proteome</keyword>
<evidence type="ECO:0000256" key="2">
    <source>
        <dbReference type="ARBA" id="ARBA00006285"/>
    </source>
</evidence>
<dbReference type="InterPro" id="IPR015883">
    <property type="entry name" value="Glyco_hydro_20_cat"/>
</dbReference>
<dbReference type="GO" id="GO:0005975">
    <property type="term" value="P:carbohydrate metabolic process"/>
    <property type="evidence" value="ECO:0007669"/>
    <property type="project" value="InterPro"/>
</dbReference>
<dbReference type="EMBL" id="JAVRJZ010000017">
    <property type="protein sequence ID" value="KAK2709767.1"/>
    <property type="molecule type" value="Genomic_DNA"/>
</dbReference>
<evidence type="ECO:0000256" key="1">
    <source>
        <dbReference type="ARBA" id="ARBA00001231"/>
    </source>
</evidence>
<feature type="domain" description="Glycoside hydrolase family 20 catalytic" evidence="6">
    <location>
        <begin position="114"/>
        <end position="258"/>
    </location>
</feature>
<dbReference type="GO" id="GO:0004563">
    <property type="term" value="F:beta-N-acetylhexosaminidase activity"/>
    <property type="evidence" value="ECO:0007669"/>
    <property type="project" value="UniProtKB-EC"/>
</dbReference>
<dbReference type="PANTHER" id="PTHR21040">
    <property type="entry name" value="BCDNA.GH04120"/>
    <property type="match status" value="1"/>
</dbReference>
<comment type="similarity">
    <text evidence="2">Belongs to the glycosyl hydrolase 20 family.</text>
</comment>
<reference evidence="7" key="1">
    <citation type="submission" date="2023-07" db="EMBL/GenBank/DDBJ databases">
        <title>Chromosome-level genome assembly of Artemia franciscana.</title>
        <authorList>
            <person name="Jo E."/>
        </authorList>
    </citation>
    <scope>NUCLEOTIDE SEQUENCE</scope>
    <source>
        <tissue evidence="7">Whole body</tissue>
    </source>
</reference>
<dbReference type="AlphaFoldDB" id="A0AA88HD15"/>
<dbReference type="InterPro" id="IPR017853">
    <property type="entry name" value="GH"/>
</dbReference>
<dbReference type="SUPFAM" id="SSF51445">
    <property type="entry name" value="(Trans)glycosidases"/>
    <property type="match status" value="1"/>
</dbReference>
<evidence type="ECO:0000256" key="5">
    <source>
        <dbReference type="SAM" id="Phobius"/>
    </source>
</evidence>
<organism evidence="7 8">
    <name type="scientific">Artemia franciscana</name>
    <name type="common">Brine shrimp</name>
    <name type="synonym">Artemia sanfranciscana</name>
    <dbReference type="NCBI Taxonomy" id="6661"/>
    <lineage>
        <taxon>Eukaryota</taxon>
        <taxon>Metazoa</taxon>
        <taxon>Ecdysozoa</taxon>
        <taxon>Arthropoda</taxon>
        <taxon>Crustacea</taxon>
        <taxon>Branchiopoda</taxon>
        <taxon>Anostraca</taxon>
        <taxon>Artemiidae</taxon>
        <taxon>Artemia</taxon>
    </lineage>
</organism>
<protein>
    <recommendedName>
        <fullName evidence="3">beta-N-acetylhexosaminidase</fullName>
        <ecNumber evidence="3">3.2.1.52</ecNumber>
    </recommendedName>
</protein>
<evidence type="ECO:0000256" key="3">
    <source>
        <dbReference type="ARBA" id="ARBA00012663"/>
    </source>
</evidence>
<dbReference type="InterPro" id="IPR038901">
    <property type="entry name" value="HEXDC-like"/>
</dbReference>
<dbReference type="Pfam" id="PF00728">
    <property type="entry name" value="Glyco_hydro_20"/>
    <property type="match status" value="1"/>
</dbReference>
<evidence type="ECO:0000259" key="6">
    <source>
        <dbReference type="Pfam" id="PF00728"/>
    </source>
</evidence>
<name>A0AA88HD15_ARTSF</name>
<sequence>MVATVKNLTIKKTISKLIVILTALGLSVTVYMYNQFPKASVAAEMSRTFSGDMFENKPVIFKEKIVHLDLKGAPPSLAYLREFIPFVKNIGATGLLVEYEDMFPYSGKLGNIPAKNAYSVSDIKELVLLAEKNDLELIPLVQTFGHLEFVLKLEEYVLLREVPNWHQVICPSRNVSKELIFAMLKQVKDLHPKSKRIHIGSDEVYNFGECNDCAIKLQKNRWTKMNLFLSHVFDVASYAKTKLGLSPMMWDDEFRVLTEEDIKASGLGDIVEIVVWQYSRNVLDYLRPDLFVKYSNAFKKIWAASAFKGATGADSFLTPVGHHLANHRSWSDLALSYSNQVHFSGIVLTGWQRYDHFSVLCELLPVGLPSLTASLILIDNYTLTDIAIVEHAGLVLDCDGPLVLDVGPFYLSDLVSRCSFPGSDVYSVMQKLLILKRRYSNMKEIQGLRGWLSEYNMNHKYSSPAILDRFIGEINSNRIDAESIHSEITTSLEKIYDNFTITEVIETYLNPVKADIERMWEKRTEISQMNFFPRRPF</sequence>
<accession>A0AA88HD15</accession>
<keyword evidence="5" id="KW-0812">Transmembrane</keyword>
<gene>
    <name evidence="7" type="ORF">QYM36_013439</name>
</gene>
<dbReference type="CDD" id="cd06565">
    <property type="entry name" value="GH20_GcnA-like"/>
    <property type="match status" value="1"/>
</dbReference>
<evidence type="ECO:0000256" key="4">
    <source>
        <dbReference type="ARBA" id="ARBA00022801"/>
    </source>
</evidence>
<evidence type="ECO:0000313" key="8">
    <source>
        <dbReference type="Proteomes" id="UP001187531"/>
    </source>
</evidence>
<dbReference type="EMBL" id="JAVRJZ010000017">
    <property type="protein sequence ID" value="KAK2709766.1"/>
    <property type="molecule type" value="Genomic_DNA"/>
</dbReference>
<dbReference type="EMBL" id="JAVRJZ010000017">
    <property type="protein sequence ID" value="KAK2709765.1"/>
    <property type="molecule type" value="Genomic_DNA"/>
</dbReference>